<sequence>MNARATDLLRTLIFLAVLATPLAVAALGLEPVGVLAHENRPLAEVPPVTLLFSNPAAYAKGLRVAFADHFPLRETLIRAGNRLRLAVFEESPVPGVMLGRDGWLFYSLEHALDDHINVMNMSDALQEDMTRILVERRDRLAARGIAFYVVVCPDKHTVYPEYLPGYVHPLRPRSRLDILGERLTAAGVDFVDLRPDMARAKAVRRAYWKTDTHWNDWGAFTGAKRIVAALRQRFPAIPPLDEADYAVTESVIPGGDLAGMLLLPDIWRETDIRLTPKNPQAPGVLASFGAPRPYADPANHPDRAMVVAETGDTRLPRVLFFRDSFSSAMIPFLAGRFQSAVFLWSHAYAPDIVAAERPDAVVLEVVERYQYAFCLENPPEPPKD</sequence>
<keyword evidence="3" id="KW-0808">Transferase</keyword>
<dbReference type="Pfam" id="PF16822">
    <property type="entry name" value="ALGX"/>
    <property type="match status" value="1"/>
</dbReference>
<evidence type="ECO:0000259" key="7">
    <source>
        <dbReference type="Pfam" id="PF16822"/>
    </source>
</evidence>
<evidence type="ECO:0000313" key="9">
    <source>
        <dbReference type="Proteomes" id="UP000469724"/>
    </source>
</evidence>
<dbReference type="EMBL" id="JAAGRQ010000004">
    <property type="protein sequence ID" value="NDY55396.1"/>
    <property type="molecule type" value="Genomic_DNA"/>
</dbReference>
<evidence type="ECO:0000256" key="2">
    <source>
        <dbReference type="ARBA" id="ARBA00005182"/>
    </source>
</evidence>
<dbReference type="GO" id="GO:0016740">
    <property type="term" value="F:transferase activity"/>
    <property type="evidence" value="ECO:0007669"/>
    <property type="project" value="UniProtKB-KW"/>
</dbReference>
<dbReference type="Proteomes" id="UP000469724">
    <property type="component" value="Unassembled WGS sequence"/>
</dbReference>
<comment type="caution">
    <text evidence="8">The sequence shown here is derived from an EMBL/GenBank/DDBJ whole genome shotgun (WGS) entry which is preliminary data.</text>
</comment>
<proteinExistence type="predicted"/>
<keyword evidence="4" id="KW-0732">Signal</keyword>
<keyword evidence="6" id="KW-0016">Alginate biosynthesis</keyword>
<dbReference type="GO" id="GO:0042121">
    <property type="term" value="P:alginic acid biosynthetic process"/>
    <property type="evidence" value="ECO:0007669"/>
    <property type="project" value="UniProtKB-UniPathway"/>
</dbReference>
<keyword evidence="5" id="KW-0574">Periplasm</keyword>
<dbReference type="UniPathway" id="UPA00286"/>
<gene>
    <name evidence="8" type="ORF">G3N56_01385</name>
</gene>
<accession>A0A7K3NGS2</accession>
<dbReference type="InterPro" id="IPR031811">
    <property type="entry name" value="ALGX/ALGJ_SGNH-like"/>
</dbReference>
<keyword evidence="9" id="KW-1185">Reference proteome</keyword>
<evidence type="ECO:0000256" key="5">
    <source>
        <dbReference type="ARBA" id="ARBA00022764"/>
    </source>
</evidence>
<feature type="domain" description="AlgX/AlgJ SGNH hydrolase-like" evidence="7">
    <location>
        <begin position="96"/>
        <end position="269"/>
    </location>
</feature>
<evidence type="ECO:0000256" key="6">
    <source>
        <dbReference type="ARBA" id="ARBA00022841"/>
    </source>
</evidence>
<dbReference type="CDD" id="cd14440">
    <property type="entry name" value="AlgX_N_like_3"/>
    <property type="match status" value="1"/>
</dbReference>
<reference evidence="8 9" key="1">
    <citation type="submission" date="2020-02" db="EMBL/GenBank/DDBJ databases">
        <title>Comparative genomics of sulfur disproportionating microorganisms.</title>
        <authorList>
            <person name="Ward L.M."/>
            <person name="Bertran E."/>
            <person name="Johnston D.T."/>
        </authorList>
    </citation>
    <scope>NUCLEOTIDE SEQUENCE [LARGE SCALE GENOMIC DNA]</scope>
    <source>
        <strain evidence="8 9">DSM 3696</strain>
    </source>
</reference>
<protein>
    <recommendedName>
        <fullName evidence="7">AlgX/AlgJ SGNH hydrolase-like domain-containing protein</fullName>
    </recommendedName>
</protein>
<evidence type="ECO:0000313" key="8">
    <source>
        <dbReference type="EMBL" id="NDY55396.1"/>
    </source>
</evidence>
<dbReference type="GO" id="GO:0042597">
    <property type="term" value="C:periplasmic space"/>
    <property type="evidence" value="ECO:0007669"/>
    <property type="project" value="UniProtKB-SubCell"/>
</dbReference>
<dbReference type="AlphaFoldDB" id="A0A7K3NGS2"/>
<dbReference type="RefSeq" id="WP_163300452.1">
    <property type="nucleotide sequence ID" value="NZ_JAAGRQ010000004.1"/>
</dbReference>
<evidence type="ECO:0000256" key="4">
    <source>
        <dbReference type="ARBA" id="ARBA00022729"/>
    </source>
</evidence>
<comment type="subcellular location">
    <subcellularLocation>
        <location evidence="1">Periplasm</location>
    </subcellularLocation>
</comment>
<evidence type="ECO:0000256" key="3">
    <source>
        <dbReference type="ARBA" id="ARBA00022679"/>
    </source>
</evidence>
<name>A0A7K3NGS2_9BACT</name>
<organism evidence="8 9">
    <name type="scientific">Desulfolutivibrio sulfodismutans</name>
    <dbReference type="NCBI Taxonomy" id="63561"/>
    <lineage>
        <taxon>Bacteria</taxon>
        <taxon>Pseudomonadati</taxon>
        <taxon>Thermodesulfobacteriota</taxon>
        <taxon>Desulfovibrionia</taxon>
        <taxon>Desulfovibrionales</taxon>
        <taxon>Desulfovibrionaceae</taxon>
        <taxon>Desulfolutivibrio</taxon>
    </lineage>
</organism>
<evidence type="ECO:0000256" key="1">
    <source>
        <dbReference type="ARBA" id="ARBA00004418"/>
    </source>
</evidence>
<comment type="pathway">
    <text evidence="2">Glycan biosynthesis; alginate biosynthesis.</text>
</comment>